<dbReference type="SUPFAM" id="SSF53271">
    <property type="entry name" value="PRTase-like"/>
    <property type="match status" value="1"/>
</dbReference>
<feature type="domain" description="Phosphoribosyltransferase" evidence="3">
    <location>
        <begin position="12"/>
        <end position="160"/>
    </location>
</feature>
<proteinExistence type="predicted"/>
<accession>A0A6H2H806</accession>
<dbReference type="EC" id="2.4.2.22" evidence="4"/>
<gene>
    <name evidence="4" type="primary">gpt</name>
    <name evidence="4" type="ORF">HC248_01279</name>
</gene>
<dbReference type="CDD" id="cd06223">
    <property type="entry name" value="PRTases_typeI"/>
    <property type="match status" value="1"/>
</dbReference>
<sequence>MLTEDGKHLYVSYDEYHNLIEKLALTIHQSGWQFDTILCLARGGMRPGDILSRIFDKPLAIMSTSSYRADAGTVQGNLDIARFITTPKGEIAGKVLLVDDLADSGKTLNAVIHQLRNNYQPITELRSAVIWTKGVSTFQPDYSVEQLPTNPWIHQPFESYDNLNPTQLMEKWKI</sequence>
<evidence type="ECO:0000313" key="5">
    <source>
        <dbReference type="Proteomes" id="UP000502041"/>
    </source>
</evidence>
<reference evidence="4 5" key="1">
    <citation type="submission" date="2020-04" db="EMBL/GenBank/DDBJ databases">
        <title>Complete genome of a Psychrophilic, Marine, Gas Vacuolate Bacterium Polaromonas vacuolata KCTC 22033T.</title>
        <authorList>
            <person name="Hwang K."/>
            <person name="Kim K.M."/>
        </authorList>
    </citation>
    <scope>NUCLEOTIDE SEQUENCE [LARGE SCALE GENOMIC DNA]</scope>
    <source>
        <strain evidence="4 5">KCTC 22033</strain>
    </source>
</reference>
<protein>
    <submittedName>
        <fullName evidence="4">Xanthine phosphoribosyltransferase</fullName>
        <ecNumber evidence="4">2.4.2.22</ecNumber>
    </submittedName>
</protein>
<evidence type="ECO:0000256" key="2">
    <source>
        <dbReference type="ARBA" id="ARBA00022679"/>
    </source>
</evidence>
<dbReference type="Pfam" id="PF00156">
    <property type="entry name" value="Pribosyltran"/>
    <property type="match status" value="1"/>
</dbReference>
<dbReference type="KEGG" id="pvac:HC248_01279"/>
<dbReference type="AlphaFoldDB" id="A0A6H2H806"/>
<evidence type="ECO:0000259" key="3">
    <source>
        <dbReference type="Pfam" id="PF00156"/>
    </source>
</evidence>
<dbReference type="PANTHER" id="PTHR43363">
    <property type="entry name" value="HYPOXANTHINE PHOSPHORIBOSYLTRANSFERASE"/>
    <property type="match status" value="1"/>
</dbReference>
<dbReference type="Gene3D" id="3.40.50.2020">
    <property type="match status" value="1"/>
</dbReference>
<organism evidence="4 5">
    <name type="scientific">Polaromonas vacuolata</name>
    <dbReference type="NCBI Taxonomy" id="37448"/>
    <lineage>
        <taxon>Bacteria</taxon>
        <taxon>Pseudomonadati</taxon>
        <taxon>Pseudomonadota</taxon>
        <taxon>Betaproteobacteria</taxon>
        <taxon>Burkholderiales</taxon>
        <taxon>Comamonadaceae</taxon>
        <taxon>Polaromonas</taxon>
    </lineage>
</organism>
<evidence type="ECO:0000313" key="4">
    <source>
        <dbReference type="EMBL" id="QJC55995.1"/>
    </source>
</evidence>
<name>A0A6H2H806_9BURK</name>
<dbReference type="PANTHER" id="PTHR43363:SF1">
    <property type="entry name" value="HYPOXANTHINE-GUANINE PHOSPHORIBOSYLTRANSFERASE"/>
    <property type="match status" value="1"/>
</dbReference>
<dbReference type="InterPro" id="IPR000836">
    <property type="entry name" value="PRTase_dom"/>
</dbReference>
<keyword evidence="1 4" id="KW-0328">Glycosyltransferase</keyword>
<evidence type="ECO:0000256" key="1">
    <source>
        <dbReference type="ARBA" id="ARBA00022676"/>
    </source>
</evidence>
<dbReference type="InterPro" id="IPR029057">
    <property type="entry name" value="PRTase-like"/>
</dbReference>
<dbReference type="RefSeq" id="WP_168921772.1">
    <property type="nucleotide sequence ID" value="NZ_CP051461.1"/>
</dbReference>
<dbReference type="Proteomes" id="UP000502041">
    <property type="component" value="Chromosome"/>
</dbReference>
<dbReference type="EMBL" id="CP051461">
    <property type="protein sequence ID" value="QJC55995.1"/>
    <property type="molecule type" value="Genomic_DNA"/>
</dbReference>
<keyword evidence="2 4" id="KW-0808">Transferase</keyword>
<keyword evidence="5" id="KW-1185">Reference proteome</keyword>
<dbReference type="GO" id="GO:0000310">
    <property type="term" value="F:xanthine phosphoribosyltransferase activity"/>
    <property type="evidence" value="ECO:0007669"/>
    <property type="project" value="UniProtKB-EC"/>
</dbReference>